<dbReference type="SUPFAM" id="SSF50249">
    <property type="entry name" value="Nucleic acid-binding proteins"/>
    <property type="match status" value="1"/>
</dbReference>
<dbReference type="Gene3D" id="6.10.30.10">
    <property type="match status" value="1"/>
</dbReference>
<gene>
    <name evidence="3" type="ORF">METZ01_LOCUS482759</name>
</gene>
<dbReference type="InterPro" id="IPR022002">
    <property type="entry name" value="ChsH2_Znr"/>
</dbReference>
<dbReference type="Pfam" id="PF12172">
    <property type="entry name" value="zf-ChsH2"/>
    <property type="match status" value="1"/>
</dbReference>
<reference evidence="3" key="1">
    <citation type="submission" date="2018-05" db="EMBL/GenBank/DDBJ databases">
        <authorList>
            <person name="Lanie J.A."/>
            <person name="Ng W.-L."/>
            <person name="Kazmierczak K.M."/>
            <person name="Andrzejewski T.M."/>
            <person name="Davidsen T.M."/>
            <person name="Wayne K.J."/>
            <person name="Tettelin H."/>
            <person name="Glass J.I."/>
            <person name="Rusch D."/>
            <person name="Podicherti R."/>
            <person name="Tsui H.-C.T."/>
            <person name="Winkler M.E."/>
        </authorList>
    </citation>
    <scope>NUCLEOTIDE SEQUENCE</scope>
</reference>
<protein>
    <recommendedName>
        <fullName evidence="4">DUF35 domain-containing protein</fullName>
    </recommendedName>
</protein>
<name>A0A383CDY5_9ZZZZ</name>
<dbReference type="PANTHER" id="PTHR34075:SF5">
    <property type="entry name" value="BLR3430 PROTEIN"/>
    <property type="match status" value="1"/>
</dbReference>
<dbReference type="InterPro" id="IPR002878">
    <property type="entry name" value="ChsH2_C"/>
</dbReference>
<dbReference type="EMBL" id="UINC01207701">
    <property type="protein sequence ID" value="SVE29905.1"/>
    <property type="molecule type" value="Genomic_DNA"/>
</dbReference>
<dbReference type="InterPro" id="IPR012340">
    <property type="entry name" value="NA-bd_OB-fold"/>
</dbReference>
<organism evidence="3">
    <name type="scientific">marine metagenome</name>
    <dbReference type="NCBI Taxonomy" id="408172"/>
    <lineage>
        <taxon>unclassified sequences</taxon>
        <taxon>metagenomes</taxon>
        <taxon>ecological metagenomes</taxon>
    </lineage>
</organism>
<dbReference type="Pfam" id="PF01796">
    <property type="entry name" value="OB_ChsH2_C"/>
    <property type="match status" value="1"/>
</dbReference>
<feature type="domain" description="ChsH2 C-terminal OB-fold" evidence="1">
    <location>
        <begin position="54"/>
        <end position="120"/>
    </location>
</feature>
<evidence type="ECO:0000313" key="3">
    <source>
        <dbReference type="EMBL" id="SVE29905.1"/>
    </source>
</evidence>
<evidence type="ECO:0008006" key="4">
    <source>
        <dbReference type="Google" id="ProtNLM"/>
    </source>
</evidence>
<proteinExistence type="predicted"/>
<dbReference type="AlphaFoldDB" id="A0A383CDY5"/>
<dbReference type="InterPro" id="IPR052513">
    <property type="entry name" value="Thioester_dehydratase-like"/>
</dbReference>
<dbReference type="PANTHER" id="PTHR34075">
    <property type="entry name" value="BLR3430 PROTEIN"/>
    <property type="match status" value="1"/>
</dbReference>
<evidence type="ECO:0000259" key="1">
    <source>
        <dbReference type="Pfam" id="PF01796"/>
    </source>
</evidence>
<sequence>MVKQGVVPDELTKPHFDAANEGRLEIQNCGSCNRLQNPPLATCSQCKSADNLEWKVMSGKGKIYNYGVVYDCPVRLLQEDQPFNLAVITLDDDPGIQMYSHLPGTPVDDVPVGAAVEVIFEETANGQKVPEWRVA</sequence>
<feature type="domain" description="ChsH2 rubredoxin-like zinc ribbon" evidence="2">
    <location>
        <begin position="16"/>
        <end position="50"/>
    </location>
</feature>
<evidence type="ECO:0000259" key="2">
    <source>
        <dbReference type="Pfam" id="PF12172"/>
    </source>
</evidence>
<accession>A0A383CDY5</accession>